<evidence type="ECO:0008006" key="3">
    <source>
        <dbReference type="Google" id="ProtNLM"/>
    </source>
</evidence>
<gene>
    <name evidence="1" type="ORF">P9B03_11495</name>
</gene>
<dbReference type="AlphaFoldDB" id="A0AAW9NXA4"/>
<name>A0AAW9NXA4_9BACL</name>
<keyword evidence="2" id="KW-1185">Reference proteome</keyword>
<accession>A0AAW9NXA4</accession>
<dbReference type="RefSeq" id="WP_326123599.1">
    <property type="nucleotide sequence ID" value="NZ_JARSFG010000016.1"/>
</dbReference>
<sequence>MKTRWTLLVTVFLSTLILTACMYPEERKIENQVPDVDQLAAVQRAITEFQADTGVLPIKTRDMDTDIFIKYLIDFEKLVPKYLASPPVNSFEKGGIFQYIIWTPEENPTVKLVDLRVPERIREVKIRFIGTKYPQYKESLTPYIYTINFEKIGYKENITVSSPYSNNQLPIIVSTQGELYVDYSIDLYQFIKEQGLKPEPGEDIRMLLAEHYPVVPAYSLPYTVDENNEPIFMYEPTK</sequence>
<organism evidence="1 2">
    <name type="scientific">Metasolibacillus meyeri</name>
    <dbReference type="NCBI Taxonomy" id="1071052"/>
    <lineage>
        <taxon>Bacteria</taxon>
        <taxon>Bacillati</taxon>
        <taxon>Bacillota</taxon>
        <taxon>Bacilli</taxon>
        <taxon>Bacillales</taxon>
        <taxon>Caryophanaceae</taxon>
        <taxon>Metasolibacillus</taxon>
    </lineage>
</organism>
<dbReference type="PROSITE" id="PS51257">
    <property type="entry name" value="PROKAR_LIPOPROTEIN"/>
    <property type="match status" value="1"/>
</dbReference>
<protein>
    <recommendedName>
        <fullName evidence="3">Lipoprotein</fullName>
    </recommendedName>
</protein>
<comment type="caution">
    <text evidence="1">The sequence shown here is derived from an EMBL/GenBank/DDBJ whole genome shotgun (WGS) entry which is preliminary data.</text>
</comment>
<evidence type="ECO:0000313" key="1">
    <source>
        <dbReference type="EMBL" id="MEC1179108.1"/>
    </source>
</evidence>
<evidence type="ECO:0000313" key="2">
    <source>
        <dbReference type="Proteomes" id="UP001344888"/>
    </source>
</evidence>
<reference evidence="1 2" key="1">
    <citation type="submission" date="2023-03" db="EMBL/GenBank/DDBJ databases">
        <title>Bacillus Genome Sequencing.</title>
        <authorList>
            <person name="Dunlap C."/>
        </authorList>
    </citation>
    <scope>NUCLEOTIDE SEQUENCE [LARGE SCALE GENOMIC DNA]</scope>
    <source>
        <strain evidence="1 2">B-59205</strain>
    </source>
</reference>
<dbReference type="EMBL" id="JARSFG010000016">
    <property type="protein sequence ID" value="MEC1179108.1"/>
    <property type="molecule type" value="Genomic_DNA"/>
</dbReference>
<proteinExistence type="predicted"/>
<dbReference type="Proteomes" id="UP001344888">
    <property type="component" value="Unassembled WGS sequence"/>
</dbReference>